<name>A0A178LLE5_9PSED</name>
<dbReference type="AlphaFoldDB" id="A0A178LLE5"/>
<evidence type="ECO:0000259" key="1">
    <source>
        <dbReference type="Pfam" id="PF13460"/>
    </source>
</evidence>
<dbReference type="Proteomes" id="UP000078356">
    <property type="component" value="Unassembled WGS sequence"/>
</dbReference>
<dbReference type="InterPro" id="IPR051606">
    <property type="entry name" value="Polyketide_Oxido-like"/>
</dbReference>
<dbReference type="GO" id="GO:0016646">
    <property type="term" value="F:oxidoreductase activity, acting on the CH-NH group of donors, NAD or NADP as acceptor"/>
    <property type="evidence" value="ECO:0007669"/>
    <property type="project" value="TreeGrafter"/>
</dbReference>
<gene>
    <name evidence="2" type="ORF">A4V15_11055</name>
</gene>
<reference evidence="2 3" key="1">
    <citation type="submission" date="2016-04" db="EMBL/GenBank/DDBJ databases">
        <title>Draft Genome Sequences of Staphylococcus capitis Strain H36, S. capitis Strain H65, S. cohnii Strain H62, S. hominis Strain H69, Mycobacterium iranicum Strain H39, Plantibacter sp. Strain H53, Pseudomonas oryzihabitans Strain H72, and Microbacterium sp. Strain H83, isolated from residential settings.</title>
        <authorList>
            <person name="Lymperopoulou D."/>
            <person name="Adams R.I."/>
            <person name="Lindow S."/>
            <person name="Coil D.A."/>
            <person name="Jospin G."/>
            <person name="Eisen J.A."/>
        </authorList>
    </citation>
    <scope>NUCLEOTIDE SEQUENCE [LARGE SCALE GENOMIC DNA]</scope>
    <source>
        <strain evidence="2 3">H72</strain>
    </source>
</reference>
<dbReference type="Gene3D" id="3.40.50.720">
    <property type="entry name" value="NAD(P)-binding Rossmann-like Domain"/>
    <property type="match status" value="1"/>
</dbReference>
<dbReference type="PANTHER" id="PTHR43355:SF2">
    <property type="entry name" value="FLAVIN REDUCTASE (NADPH)"/>
    <property type="match status" value="1"/>
</dbReference>
<dbReference type="InterPro" id="IPR036291">
    <property type="entry name" value="NAD(P)-bd_dom_sf"/>
</dbReference>
<organism evidence="2 3">
    <name type="scientific">Pseudomonas oryzihabitans</name>
    <dbReference type="NCBI Taxonomy" id="47885"/>
    <lineage>
        <taxon>Bacteria</taxon>
        <taxon>Pseudomonadati</taxon>
        <taxon>Pseudomonadota</taxon>
        <taxon>Gammaproteobacteria</taxon>
        <taxon>Pseudomonadales</taxon>
        <taxon>Pseudomonadaceae</taxon>
        <taxon>Pseudomonas</taxon>
    </lineage>
</organism>
<dbReference type="Pfam" id="PF13460">
    <property type="entry name" value="NAD_binding_10"/>
    <property type="match status" value="1"/>
</dbReference>
<protein>
    <submittedName>
        <fullName evidence="2">3-beta hydroxysteroid dehydrogenase</fullName>
    </submittedName>
</protein>
<proteinExistence type="predicted"/>
<dbReference type="OrthoDB" id="7352421at2"/>
<comment type="caution">
    <text evidence="2">The sequence shown here is derived from an EMBL/GenBank/DDBJ whole genome shotgun (WGS) entry which is preliminary data.</text>
</comment>
<dbReference type="PANTHER" id="PTHR43355">
    <property type="entry name" value="FLAVIN REDUCTASE (NADPH)"/>
    <property type="match status" value="1"/>
</dbReference>
<dbReference type="SUPFAM" id="SSF51735">
    <property type="entry name" value="NAD(P)-binding Rossmann-fold domains"/>
    <property type="match status" value="1"/>
</dbReference>
<sequence length="203" mass="21633">MTSIALLGATGNVGSRLLDEALSRGHQVTTLVRDPARLASRPDLTVIAGDVTDLQAAPTLAGHEVLISSLRFADLAPSALIDFARATGIPRLLIVGGAASLHLPDGSRLFDAPAFPVEYRNEAGAGIATLEALRAVSDLDWVFVSPQMVFAPGTRTGRFRLGDDALLFDAAGDSHISYEDFAMALLDEVERPVHHRTRFTVGY</sequence>
<evidence type="ECO:0000313" key="2">
    <source>
        <dbReference type="EMBL" id="OAN31965.1"/>
    </source>
</evidence>
<feature type="domain" description="NAD(P)-binding" evidence="1">
    <location>
        <begin position="8"/>
        <end position="191"/>
    </location>
</feature>
<evidence type="ECO:0000313" key="3">
    <source>
        <dbReference type="Proteomes" id="UP000078356"/>
    </source>
</evidence>
<accession>A0A178LLE5</accession>
<dbReference type="EMBL" id="LWCR01000002">
    <property type="protein sequence ID" value="OAN31965.1"/>
    <property type="molecule type" value="Genomic_DNA"/>
</dbReference>
<dbReference type="RefSeq" id="WP_064306830.1">
    <property type="nucleotide sequence ID" value="NZ_LWCR01000002.1"/>
</dbReference>
<dbReference type="InterPro" id="IPR016040">
    <property type="entry name" value="NAD(P)-bd_dom"/>
</dbReference>